<dbReference type="CDD" id="cd03225">
    <property type="entry name" value="ABC_cobalt_CbiO_domain1"/>
    <property type="match status" value="1"/>
</dbReference>
<feature type="domain" description="ABC transporter" evidence="5">
    <location>
        <begin position="5"/>
        <end position="214"/>
    </location>
</feature>
<evidence type="ECO:0000256" key="4">
    <source>
        <dbReference type="ARBA" id="ARBA00022840"/>
    </source>
</evidence>
<dbReference type="GO" id="GO:0005524">
    <property type="term" value="F:ATP binding"/>
    <property type="evidence" value="ECO:0007669"/>
    <property type="project" value="UniProtKB-KW"/>
</dbReference>
<dbReference type="PANTHER" id="PTHR42734:SF17">
    <property type="entry name" value="METAL TRANSPORT SYSTEM ATP-BINDING PROTEIN TM_0124-RELATED"/>
    <property type="match status" value="1"/>
</dbReference>
<evidence type="ECO:0000313" key="6">
    <source>
        <dbReference type="EMBL" id="SFC50977.1"/>
    </source>
</evidence>
<keyword evidence="3" id="KW-0547">Nucleotide-binding</keyword>
<dbReference type="InterPro" id="IPR003593">
    <property type="entry name" value="AAA+_ATPase"/>
</dbReference>
<gene>
    <name evidence="6" type="ORF">SAMN05660443_2903</name>
</gene>
<organism evidence="6 7">
    <name type="scientific">Marinospirillum celere</name>
    <dbReference type="NCBI Taxonomy" id="1122252"/>
    <lineage>
        <taxon>Bacteria</taxon>
        <taxon>Pseudomonadati</taxon>
        <taxon>Pseudomonadota</taxon>
        <taxon>Gammaproteobacteria</taxon>
        <taxon>Oceanospirillales</taxon>
        <taxon>Oceanospirillaceae</taxon>
        <taxon>Marinospirillum</taxon>
    </lineage>
</organism>
<dbReference type="PROSITE" id="PS50893">
    <property type="entry name" value="ABC_TRANSPORTER_2"/>
    <property type="match status" value="1"/>
</dbReference>
<dbReference type="GO" id="GO:0055085">
    <property type="term" value="P:transmembrane transport"/>
    <property type="evidence" value="ECO:0007669"/>
    <property type="project" value="InterPro"/>
</dbReference>
<dbReference type="RefSeq" id="WP_091965145.1">
    <property type="nucleotide sequence ID" value="NZ_FOLH01000009.1"/>
</dbReference>
<dbReference type="EMBL" id="FOLH01000009">
    <property type="protein sequence ID" value="SFC50977.1"/>
    <property type="molecule type" value="Genomic_DNA"/>
</dbReference>
<dbReference type="AlphaFoldDB" id="A0A1I1JQP6"/>
<reference evidence="6 7" key="1">
    <citation type="submission" date="2016-10" db="EMBL/GenBank/DDBJ databases">
        <authorList>
            <person name="de Groot N.N."/>
        </authorList>
    </citation>
    <scope>NUCLEOTIDE SEQUENCE [LARGE SCALE GENOMIC DNA]</scope>
    <source>
        <strain evidence="6 7">DSM 18438</strain>
    </source>
</reference>
<evidence type="ECO:0000256" key="3">
    <source>
        <dbReference type="ARBA" id="ARBA00022741"/>
    </source>
</evidence>
<keyword evidence="4 6" id="KW-0067">ATP-binding</keyword>
<evidence type="ECO:0000313" key="7">
    <source>
        <dbReference type="Proteomes" id="UP000199058"/>
    </source>
</evidence>
<dbReference type="Proteomes" id="UP000199058">
    <property type="component" value="Unassembled WGS sequence"/>
</dbReference>
<dbReference type="GO" id="GO:0016887">
    <property type="term" value="F:ATP hydrolysis activity"/>
    <property type="evidence" value="ECO:0007669"/>
    <property type="project" value="InterPro"/>
</dbReference>
<evidence type="ECO:0000259" key="5">
    <source>
        <dbReference type="PROSITE" id="PS50893"/>
    </source>
</evidence>
<dbReference type="SMART" id="SM00382">
    <property type="entry name" value="AAA"/>
    <property type="match status" value="1"/>
</dbReference>
<proteinExistence type="inferred from homology"/>
<name>A0A1I1JQP6_9GAMM</name>
<accession>A0A1I1JQP6</accession>
<dbReference type="Gene3D" id="3.40.50.300">
    <property type="entry name" value="P-loop containing nucleotide triphosphate hydrolases"/>
    <property type="match status" value="1"/>
</dbReference>
<dbReference type="PROSITE" id="PS00211">
    <property type="entry name" value="ABC_TRANSPORTER_1"/>
    <property type="match status" value="1"/>
</dbReference>
<dbReference type="PANTHER" id="PTHR42734">
    <property type="entry name" value="METAL TRANSPORT SYSTEM ATP-BINDING PROTEIN TM_0124-RELATED"/>
    <property type="match status" value="1"/>
</dbReference>
<comment type="similarity">
    <text evidence="1">Belongs to the ABC transporter superfamily.</text>
</comment>
<dbReference type="InterPro" id="IPR015856">
    <property type="entry name" value="ABC_transpr_CbiO/EcfA_su"/>
</dbReference>
<keyword evidence="7" id="KW-1185">Reference proteome</keyword>
<dbReference type="GO" id="GO:0016020">
    <property type="term" value="C:membrane"/>
    <property type="evidence" value="ECO:0007669"/>
    <property type="project" value="InterPro"/>
</dbReference>
<dbReference type="Pfam" id="PF00005">
    <property type="entry name" value="ABC_tran"/>
    <property type="match status" value="1"/>
</dbReference>
<evidence type="ECO:0000256" key="2">
    <source>
        <dbReference type="ARBA" id="ARBA00022448"/>
    </source>
</evidence>
<keyword evidence="2" id="KW-0813">Transport</keyword>
<protein>
    <submittedName>
        <fullName evidence="6">Tungstate transport system ATP-binding protein</fullName>
    </submittedName>
</protein>
<dbReference type="OrthoDB" id="9800654at2"/>
<dbReference type="STRING" id="1122252.SAMN05660443_2903"/>
<dbReference type="InterPro" id="IPR003439">
    <property type="entry name" value="ABC_transporter-like_ATP-bd"/>
</dbReference>
<dbReference type="SUPFAM" id="SSF52540">
    <property type="entry name" value="P-loop containing nucleoside triphosphate hydrolases"/>
    <property type="match status" value="1"/>
</dbReference>
<dbReference type="InterPro" id="IPR017871">
    <property type="entry name" value="ABC_transporter-like_CS"/>
</dbReference>
<evidence type="ECO:0000256" key="1">
    <source>
        <dbReference type="ARBA" id="ARBA00005417"/>
    </source>
</evidence>
<dbReference type="InterPro" id="IPR027417">
    <property type="entry name" value="P-loop_NTPase"/>
</dbReference>
<dbReference type="InterPro" id="IPR050153">
    <property type="entry name" value="Metal_Ion_Import_ABC"/>
</dbReference>
<sequence>MKATVRMQLLAEQLELKYQRQPIWKIDQLFWSQGQSIWLQGKNGSGKTSLLKVLAGLQKPSRGRVHLQTTHTNPLEACCYLHQHPYMFNTSVRNNLKIAAQGQTAAKQNKATRITEALAWAQLESKADQAAQTLSGGERQRLALARAWLVQPRFWLLDEPTASLDTEAVEELAYLIQDLQKQGCGLLVTSHQDNPVTALCSEHWLLNNGSLKTS</sequence>